<evidence type="ECO:0000256" key="1">
    <source>
        <dbReference type="ARBA" id="ARBA00004141"/>
    </source>
</evidence>
<proteinExistence type="inferred from homology"/>
<dbReference type="PANTHER" id="PTHR22550">
    <property type="entry name" value="SPORE GERMINATION PROTEIN"/>
    <property type="match status" value="1"/>
</dbReference>
<dbReference type="InterPro" id="IPR004995">
    <property type="entry name" value="Spore_Ger"/>
</dbReference>
<dbReference type="RefSeq" id="WP_322444474.1">
    <property type="nucleotide sequence ID" value="NZ_JAXOFX010000001.1"/>
</dbReference>
<dbReference type="PANTHER" id="PTHR22550:SF5">
    <property type="entry name" value="LEUCINE ZIPPER PROTEIN 4"/>
    <property type="match status" value="1"/>
</dbReference>
<protein>
    <submittedName>
        <fullName evidence="6">Spore germination protein</fullName>
    </submittedName>
</protein>
<reference evidence="6 7" key="1">
    <citation type="submission" date="2023-11" db="EMBL/GenBank/DDBJ databases">
        <title>Bacillus jintuensis, isolated from a mudflat on the Beibu Gulf coast.</title>
        <authorList>
            <person name="Li M."/>
        </authorList>
    </citation>
    <scope>NUCLEOTIDE SEQUENCE [LARGE SCALE GENOMIC DNA]</scope>
    <source>
        <strain evidence="6 7">31A1R</strain>
    </source>
</reference>
<comment type="subcellular location">
    <subcellularLocation>
        <location evidence="4">Cell membrane</location>
    </subcellularLocation>
    <subcellularLocation>
        <location evidence="1">Membrane</location>
        <topology evidence="1">Multi-pass membrane protein</topology>
    </subcellularLocation>
</comment>
<keyword evidence="5" id="KW-0812">Transmembrane</keyword>
<name>A0ABU5ISN1_9BACI</name>
<feature type="transmembrane region" description="Helical" evidence="5">
    <location>
        <begin position="397"/>
        <end position="423"/>
    </location>
</feature>
<evidence type="ECO:0000256" key="4">
    <source>
        <dbReference type="PIRNR" id="PIRNR005690"/>
    </source>
</evidence>
<feature type="transmembrane region" description="Helical" evidence="5">
    <location>
        <begin position="365"/>
        <end position="385"/>
    </location>
</feature>
<dbReference type="Pfam" id="PF03323">
    <property type="entry name" value="GerA"/>
    <property type="match status" value="1"/>
</dbReference>
<gene>
    <name evidence="6" type="ORF">SM124_00225</name>
</gene>
<accession>A0ABU5ISN1</accession>
<comment type="caution">
    <text evidence="6">The sequence shown here is derived from an EMBL/GenBank/DDBJ whole genome shotgun (WGS) entry which is preliminary data.</text>
</comment>
<keyword evidence="7" id="KW-1185">Reference proteome</keyword>
<keyword evidence="3 4" id="KW-0472">Membrane</keyword>
<evidence type="ECO:0000256" key="3">
    <source>
        <dbReference type="ARBA" id="ARBA00023136"/>
    </source>
</evidence>
<evidence type="ECO:0000256" key="2">
    <source>
        <dbReference type="ARBA" id="ARBA00005278"/>
    </source>
</evidence>
<comment type="similarity">
    <text evidence="2 4">Belongs to the GerABKA family.</text>
</comment>
<feature type="transmembrane region" description="Helical" evidence="5">
    <location>
        <begin position="233"/>
        <end position="251"/>
    </location>
</feature>
<dbReference type="EMBL" id="JAXOFX010000001">
    <property type="protein sequence ID" value="MDZ5470160.1"/>
    <property type="molecule type" value="Genomic_DNA"/>
</dbReference>
<feature type="transmembrane region" description="Helical" evidence="5">
    <location>
        <begin position="272"/>
        <end position="294"/>
    </location>
</feature>
<organism evidence="6 7">
    <name type="scientific">Robertmurraya mangrovi</name>
    <dbReference type="NCBI Taxonomy" id="3098077"/>
    <lineage>
        <taxon>Bacteria</taxon>
        <taxon>Bacillati</taxon>
        <taxon>Bacillota</taxon>
        <taxon>Bacilli</taxon>
        <taxon>Bacillales</taxon>
        <taxon>Bacillaceae</taxon>
        <taxon>Robertmurraya</taxon>
    </lineage>
</organism>
<evidence type="ECO:0000313" key="7">
    <source>
        <dbReference type="Proteomes" id="UP001290455"/>
    </source>
</evidence>
<dbReference type="InterPro" id="IPR050768">
    <property type="entry name" value="UPF0353/GerABKA_families"/>
</dbReference>
<sequence length="449" mass="50883">MRQNFLGLADKILEQFSQADDLIHHDIKYNGETVTLYFLKSIANEDSITRLFIKPFFEVGNLNEYCSYIRSLTIFKEFKDEDEVLQALSIGHLLVKVHYQYFLFDTKNVKNNVILETAVETTVHGPHTAFSEDFETNLNMIRHRYHEPKLAIEIDKIGKRNDVNMVLIYDPTYVNPNTLDAIKTDLKNLDKSLIISVGQLQKYMNKKSKALLPTTLLTERPDRTIFAIEKGKVVVMIDGSPFVLIAPAIFYDFMSAMDDIYQFFWATMFIRLLRYGGLFLTLLLPGLYVAVTSYNTEVFRVQLALSIASSRVGVPYPSFIEVLFMLLMMEFLIEASLRLPKTISSTATMVGGLILGQAATEAVLISNIMIIIVAAVAIANFVIPINEMSVAIRVLKYVLLFTASIGGLMGLTLGFVMILFYFIQVDSYGEPYLKVMYEKKEKSVKGESA</sequence>
<dbReference type="Proteomes" id="UP001290455">
    <property type="component" value="Unassembled WGS sequence"/>
</dbReference>
<feature type="transmembrane region" description="Helical" evidence="5">
    <location>
        <begin position="314"/>
        <end position="333"/>
    </location>
</feature>
<evidence type="ECO:0000256" key="5">
    <source>
        <dbReference type="SAM" id="Phobius"/>
    </source>
</evidence>
<evidence type="ECO:0000313" key="6">
    <source>
        <dbReference type="EMBL" id="MDZ5470160.1"/>
    </source>
</evidence>
<keyword evidence="5" id="KW-1133">Transmembrane helix</keyword>
<dbReference type="PIRSF" id="PIRSF005690">
    <property type="entry name" value="GerBA"/>
    <property type="match status" value="1"/>
</dbReference>